<name>A0A1Z5R3Y6_SORBI</name>
<reference evidence="1 2" key="1">
    <citation type="journal article" date="2009" name="Nature">
        <title>The Sorghum bicolor genome and the diversification of grasses.</title>
        <authorList>
            <person name="Paterson A.H."/>
            <person name="Bowers J.E."/>
            <person name="Bruggmann R."/>
            <person name="Dubchak I."/>
            <person name="Grimwood J."/>
            <person name="Gundlach H."/>
            <person name="Haberer G."/>
            <person name="Hellsten U."/>
            <person name="Mitros T."/>
            <person name="Poliakov A."/>
            <person name="Schmutz J."/>
            <person name="Spannagl M."/>
            <person name="Tang H."/>
            <person name="Wang X."/>
            <person name="Wicker T."/>
            <person name="Bharti A.K."/>
            <person name="Chapman J."/>
            <person name="Feltus F.A."/>
            <person name="Gowik U."/>
            <person name="Grigoriev I.V."/>
            <person name="Lyons E."/>
            <person name="Maher C.A."/>
            <person name="Martis M."/>
            <person name="Narechania A."/>
            <person name="Otillar R.P."/>
            <person name="Penning B.W."/>
            <person name="Salamov A.A."/>
            <person name="Wang Y."/>
            <person name="Zhang L."/>
            <person name="Carpita N.C."/>
            <person name="Freeling M."/>
            <person name="Gingle A.R."/>
            <person name="Hash C.T."/>
            <person name="Keller B."/>
            <person name="Klein P."/>
            <person name="Kresovich S."/>
            <person name="McCann M.C."/>
            <person name="Ming R."/>
            <person name="Peterson D.G."/>
            <person name="Mehboob-ur-Rahman"/>
            <person name="Ware D."/>
            <person name="Westhoff P."/>
            <person name="Mayer K.F."/>
            <person name="Messing J."/>
            <person name="Rokhsar D.S."/>
        </authorList>
    </citation>
    <scope>NUCLEOTIDE SEQUENCE [LARGE SCALE GENOMIC DNA]</scope>
    <source>
        <strain evidence="2">cv. BTx623</strain>
    </source>
</reference>
<reference evidence="2" key="2">
    <citation type="journal article" date="2018" name="Plant J.">
        <title>The Sorghum bicolor reference genome: improved assembly, gene annotations, a transcriptome atlas, and signatures of genome organization.</title>
        <authorList>
            <person name="McCormick R.F."/>
            <person name="Truong S.K."/>
            <person name="Sreedasyam A."/>
            <person name="Jenkins J."/>
            <person name="Shu S."/>
            <person name="Sims D."/>
            <person name="Kennedy M."/>
            <person name="Amirebrahimi M."/>
            <person name="Weers B.D."/>
            <person name="McKinley B."/>
            <person name="Mattison A."/>
            <person name="Morishige D.T."/>
            <person name="Grimwood J."/>
            <person name="Schmutz J."/>
            <person name="Mullet J.E."/>
        </authorList>
    </citation>
    <scope>NUCLEOTIDE SEQUENCE [LARGE SCALE GENOMIC DNA]</scope>
    <source>
        <strain evidence="2">cv. BTx623</strain>
    </source>
</reference>
<sequence length="188" mass="19988">MQLGAVFASRRQPLADQLADVVGAVRHQPRRRRRRRRLQQQRLQVRELFVCDGGLVEELEAGGLRRARITTACGSTAPAAAGGLRTPGLLLDGVWREGRAGMEGEEEAVGGRRSGVWGEGGAVGGRVGARWRRGVGEREAASGTILAGLRLEFKSSPKMRGQVAGPLEFSNSMGACLGGPLELLLGPV</sequence>
<evidence type="ECO:0000313" key="2">
    <source>
        <dbReference type="Proteomes" id="UP000000768"/>
    </source>
</evidence>
<dbReference type="AlphaFoldDB" id="A0A1Z5R3Y6"/>
<protein>
    <submittedName>
        <fullName evidence="1">Uncharacterized protein</fullName>
    </submittedName>
</protein>
<gene>
    <name evidence="1" type="ORF">SORBI_3009G249301</name>
</gene>
<organism evidence="1 2">
    <name type="scientific">Sorghum bicolor</name>
    <name type="common">Sorghum</name>
    <name type="synonym">Sorghum vulgare</name>
    <dbReference type="NCBI Taxonomy" id="4558"/>
    <lineage>
        <taxon>Eukaryota</taxon>
        <taxon>Viridiplantae</taxon>
        <taxon>Streptophyta</taxon>
        <taxon>Embryophyta</taxon>
        <taxon>Tracheophyta</taxon>
        <taxon>Spermatophyta</taxon>
        <taxon>Magnoliopsida</taxon>
        <taxon>Liliopsida</taxon>
        <taxon>Poales</taxon>
        <taxon>Poaceae</taxon>
        <taxon>PACMAD clade</taxon>
        <taxon>Panicoideae</taxon>
        <taxon>Andropogonodae</taxon>
        <taxon>Andropogoneae</taxon>
        <taxon>Sorghinae</taxon>
        <taxon>Sorghum</taxon>
    </lineage>
</organism>
<dbReference type="InParanoid" id="A0A1Z5R3Y6"/>
<proteinExistence type="predicted"/>
<keyword evidence="2" id="KW-1185">Reference proteome</keyword>
<dbReference type="Gramene" id="OQU78508">
    <property type="protein sequence ID" value="OQU78508"/>
    <property type="gene ID" value="SORBI_3009G249301"/>
</dbReference>
<dbReference type="EMBL" id="CM000768">
    <property type="protein sequence ID" value="OQU78508.1"/>
    <property type="molecule type" value="Genomic_DNA"/>
</dbReference>
<dbReference type="Proteomes" id="UP000000768">
    <property type="component" value="Chromosome 9"/>
</dbReference>
<accession>A0A1Z5R3Y6</accession>
<evidence type="ECO:0000313" key="1">
    <source>
        <dbReference type="EMBL" id="OQU78508.1"/>
    </source>
</evidence>